<evidence type="ECO:0000256" key="1">
    <source>
        <dbReference type="SAM" id="MobiDB-lite"/>
    </source>
</evidence>
<dbReference type="Proteomes" id="UP000662185">
    <property type="component" value="Unassembled WGS sequence"/>
</dbReference>
<proteinExistence type="predicted"/>
<accession>A0A926WHL1</accession>
<dbReference type="InterPro" id="IPR010328">
    <property type="entry name" value="DUF928"/>
</dbReference>
<comment type="caution">
    <text evidence="2">The sequence shown here is derived from an EMBL/GenBank/DDBJ whole genome shotgun (WGS) entry which is preliminary data.</text>
</comment>
<feature type="region of interest" description="Disordered" evidence="1">
    <location>
        <begin position="41"/>
        <end position="66"/>
    </location>
</feature>
<dbReference type="EMBL" id="JACJQU010000008">
    <property type="protein sequence ID" value="MBD2294706.1"/>
    <property type="molecule type" value="Genomic_DNA"/>
</dbReference>
<name>A0A926WHL1_9NOST</name>
<dbReference type="Pfam" id="PF06051">
    <property type="entry name" value="DUF928"/>
    <property type="match status" value="1"/>
</dbReference>
<evidence type="ECO:0000313" key="2">
    <source>
        <dbReference type="EMBL" id="MBD2294706.1"/>
    </source>
</evidence>
<dbReference type="AlphaFoldDB" id="A0A926WHL1"/>
<gene>
    <name evidence="2" type="ORF">H6G06_14755</name>
</gene>
<feature type="compositionally biased region" description="Polar residues" evidence="1">
    <location>
        <begin position="41"/>
        <end position="51"/>
    </location>
</feature>
<protein>
    <submittedName>
        <fullName evidence="2">DUF928 domain-containing protein</fullName>
    </submittedName>
</protein>
<reference evidence="3" key="1">
    <citation type="journal article" date="2020" name="ISME J.">
        <title>Comparative genomics reveals insights into cyanobacterial evolution and habitat adaptation.</title>
        <authorList>
            <person name="Chen M.Y."/>
            <person name="Teng W.K."/>
            <person name="Zhao L."/>
            <person name="Hu C.X."/>
            <person name="Zhou Y.K."/>
            <person name="Han B.P."/>
            <person name="Song L.R."/>
            <person name="Shu W.S."/>
        </authorList>
    </citation>
    <scope>NUCLEOTIDE SEQUENCE [LARGE SCALE GENOMIC DNA]</scope>
    <source>
        <strain evidence="3">FACHB-251</strain>
    </source>
</reference>
<dbReference type="RefSeq" id="WP_190561388.1">
    <property type="nucleotide sequence ID" value="NZ_JACJQU010000008.1"/>
</dbReference>
<keyword evidence="3" id="KW-1185">Reference proteome</keyword>
<evidence type="ECO:0000313" key="3">
    <source>
        <dbReference type="Proteomes" id="UP000662185"/>
    </source>
</evidence>
<organism evidence="2 3">
    <name type="scientific">Anabaena sphaerica FACHB-251</name>
    <dbReference type="NCBI Taxonomy" id="2692883"/>
    <lineage>
        <taxon>Bacteria</taxon>
        <taxon>Bacillati</taxon>
        <taxon>Cyanobacteriota</taxon>
        <taxon>Cyanophyceae</taxon>
        <taxon>Nostocales</taxon>
        <taxon>Nostocaceae</taxon>
        <taxon>Anabaena</taxon>
    </lineage>
</organism>
<sequence>MKLLQTSLYFVVFYLTLYPVAPSVLAQSHPTKRTWQISQQFKPPIDNQPNPATIGAGTRFKPPIDDDPNPPTVGAATRGPSCLKKQVMTPLLPANQSGLTLNKHPTFFWHIPPAPVKNAEFLIITDGEEKVIYKTTLTLPDQPGIVSFTLPKTITGLEANKTYRWYVTLICDPEDSSNNPYVEGLVKRIPAKLALSESLAKDNLLEMATIYAQEGIWYEALASLVKLRCNQPNDSIVKLHWRQLLDSVGLNDIVSEPLVDFCKIKN</sequence>